<sequence length="304" mass="33234">EGYSSSGNGNNSKPTQDNAYKSVPAGQTGGNQSAMESQGYSSGGNVYYHKLKLTQDNAYKSVPAGQTGGNQSAMESQGYSSGGNVYYHKPTQDNAYKSVPAGPTGGPKACSSRQTPNSTSPSVASEPLCHIINTGYIKDQIPPLESSDVIKIKLKSKDAPPRHRNSPYSRPTCEPELAGAWQNPYHFHQCRPTNWACRPPRPPLMPLPPIHKSWEPFGMVHENIMYETEGYIVTLTPKDLNPCSSMVLQSPTYPHPFLPTWNIPYQKLQGNSINYPCFLNAAPSVFIQRTLIGVNNTRAGFITL</sequence>
<evidence type="ECO:0000256" key="1">
    <source>
        <dbReference type="SAM" id="MobiDB-lite"/>
    </source>
</evidence>
<protein>
    <submittedName>
        <fullName evidence="2">Uncharacterized protein</fullName>
    </submittedName>
</protein>
<feature type="region of interest" description="Disordered" evidence="1">
    <location>
        <begin position="62"/>
        <end position="125"/>
    </location>
</feature>
<organism evidence="2">
    <name type="scientific">Graphocephala atropunctata</name>
    <dbReference type="NCBI Taxonomy" id="36148"/>
    <lineage>
        <taxon>Eukaryota</taxon>
        <taxon>Metazoa</taxon>
        <taxon>Ecdysozoa</taxon>
        <taxon>Arthropoda</taxon>
        <taxon>Hexapoda</taxon>
        <taxon>Insecta</taxon>
        <taxon>Pterygota</taxon>
        <taxon>Neoptera</taxon>
        <taxon>Paraneoptera</taxon>
        <taxon>Hemiptera</taxon>
        <taxon>Auchenorrhyncha</taxon>
        <taxon>Membracoidea</taxon>
        <taxon>Cicadellidae</taxon>
        <taxon>Cicadellinae</taxon>
        <taxon>Cicadellini</taxon>
        <taxon>Graphocephala</taxon>
    </lineage>
</organism>
<feature type="compositionally biased region" description="Polar residues" evidence="1">
    <location>
        <begin position="30"/>
        <end position="41"/>
    </location>
</feature>
<accession>A0A1B6MEY7</accession>
<feature type="region of interest" description="Disordered" evidence="1">
    <location>
        <begin position="1"/>
        <end position="41"/>
    </location>
</feature>
<dbReference type="EMBL" id="GEBQ01005477">
    <property type="protein sequence ID" value="JAT34500.1"/>
    <property type="molecule type" value="Transcribed_RNA"/>
</dbReference>
<feature type="compositionally biased region" description="Polar residues" evidence="1">
    <location>
        <begin position="69"/>
        <end position="83"/>
    </location>
</feature>
<gene>
    <name evidence="2" type="ORF">g.19252</name>
</gene>
<reference evidence="2" key="1">
    <citation type="submission" date="2015-11" db="EMBL/GenBank/DDBJ databases">
        <title>De novo transcriptome assembly of four potential Pierce s Disease insect vectors from Arizona vineyards.</title>
        <authorList>
            <person name="Tassone E.E."/>
        </authorList>
    </citation>
    <scope>NUCLEOTIDE SEQUENCE</scope>
</reference>
<feature type="non-terminal residue" evidence="2">
    <location>
        <position position="1"/>
    </location>
</feature>
<dbReference type="AlphaFoldDB" id="A0A1B6MEY7"/>
<feature type="compositionally biased region" description="Low complexity" evidence="1">
    <location>
        <begin position="1"/>
        <end position="12"/>
    </location>
</feature>
<name>A0A1B6MEY7_9HEMI</name>
<proteinExistence type="predicted"/>
<feature type="compositionally biased region" description="Polar residues" evidence="1">
    <location>
        <begin position="111"/>
        <end position="123"/>
    </location>
</feature>
<evidence type="ECO:0000313" key="2">
    <source>
        <dbReference type="EMBL" id="JAT34500.1"/>
    </source>
</evidence>